<dbReference type="InterPro" id="IPR045086">
    <property type="entry name" value="OBG_GTPase"/>
</dbReference>
<sequence length="332" mass="35988">MSQTSNFVDFVHVCCRSGAGGKGSHHLHRDKKTAKGGPDGGDGGRGGHIIVRGNSQLWTLLHLKYRKHIIAENGMAGSSANKTGAEGKDEILEVPLGTVAKSAETGEVLFEITQDGETKILTPGGRGGLGNWHFKSPTNQTPRFAQPGEPGLEEWNILELKLLADVGLVGFPNAGKSTLLSVMSAAKPEIADYAFTTMVPNLGVVAYRGNKSFVMADIPGIIEGASEGKGLGLRFLRHIERNSVLLFMVPADSKDIHGEYKILFNELSKYNPELLDKPRLLAITKSDMLDEELMAEIKKDLPQIPYTFISSVAQKGLVELKDMIWEAINADQ</sequence>
<keyword evidence="2 8" id="KW-0963">Cytoplasm</keyword>
<feature type="compositionally biased region" description="Gly residues" evidence="9">
    <location>
        <begin position="37"/>
        <end position="47"/>
    </location>
</feature>
<comment type="similarity">
    <text evidence="1 8">Belongs to the TRAFAC class OBG-HflX-like GTPase superfamily. OBG GTPase family.</text>
</comment>
<evidence type="ECO:0000259" key="10">
    <source>
        <dbReference type="PROSITE" id="PS51710"/>
    </source>
</evidence>
<evidence type="ECO:0000313" key="13">
    <source>
        <dbReference type="Proteomes" id="UP000315971"/>
    </source>
</evidence>
<dbReference type="GO" id="GO:0000287">
    <property type="term" value="F:magnesium ion binding"/>
    <property type="evidence" value="ECO:0007669"/>
    <property type="project" value="InterPro"/>
</dbReference>
<comment type="cofactor">
    <cofactor evidence="8">
        <name>Mg(2+)</name>
        <dbReference type="ChEBI" id="CHEBI:18420"/>
    </cofactor>
</comment>
<feature type="binding site" evidence="8">
    <location>
        <position position="197"/>
    </location>
    <ligand>
        <name>Mg(2+)</name>
        <dbReference type="ChEBI" id="CHEBI:18420"/>
    </ligand>
</feature>
<comment type="subunit">
    <text evidence="8">Monomer.</text>
</comment>
<dbReference type="GO" id="GO:0003924">
    <property type="term" value="F:GTPase activity"/>
    <property type="evidence" value="ECO:0007669"/>
    <property type="project" value="UniProtKB-UniRule"/>
</dbReference>
<keyword evidence="13" id="KW-1185">Reference proteome</keyword>
<evidence type="ECO:0000256" key="7">
    <source>
        <dbReference type="ARBA" id="ARBA00023134"/>
    </source>
</evidence>
<dbReference type="PROSITE" id="PS51883">
    <property type="entry name" value="OBG"/>
    <property type="match status" value="1"/>
</dbReference>
<dbReference type="PROSITE" id="PS51710">
    <property type="entry name" value="G_OBG"/>
    <property type="match status" value="1"/>
</dbReference>
<keyword evidence="4 8" id="KW-0547">Nucleotide-binding</keyword>
<dbReference type="SUPFAM" id="SSF82051">
    <property type="entry name" value="Obg GTP-binding protein N-terminal domain"/>
    <property type="match status" value="1"/>
</dbReference>
<dbReference type="Gene3D" id="2.70.210.12">
    <property type="entry name" value="GTP1/OBG domain"/>
    <property type="match status" value="1"/>
</dbReference>
<keyword evidence="6 8" id="KW-0460">Magnesium</keyword>
<feature type="binding site" evidence="8">
    <location>
        <begin position="217"/>
        <end position="220"/>
    </location>
    <ligand>
        <name>GTP</name>
        <dbReference type="ChEBI" id="CHEBI:37565"/>
    </ligand>
</feature>
<dbReference type="SUPFAM" id="SSF52540">
    <property type="entry name" value="P-loop containing nucleoside triphosphate hydrolases"/>
    <property type="match status" value="1"/>
</dbReference>
<reference evidence="12 13" key="1">
    <citation type="submission" date="2017-05" db="EMBL/GenBank/DDBJ databases">
        <authorList>
            <person name="Varghese N."/>
            <person name="Submissions S."/>
        </authorList>
    </citation>
    <scope>NUCLEOTIDE SEQUENCE [LARGE SCALE GENOMIC DNA]</scope>
    <source>
        <strain evidence="12 13">DSM 21342</strain>
    </source>
</reference>
<feature type="domain" description="Obg" evidence="11">
    <location>
        <begin position="5"/>
        <end position="163"/>
    </location>
</feature>
<dbReference type="FunFam" id="2.70.210.12:FF:000001">
    <property type="entry name" value="GTPase Obg"/>
    <property type="match status" value="1"/>
</dbReference>
<dbReference type="GO" id="GO:0005737">
    <property type="term" value="C:cytoplasm"/>
    <property type="evidence" value="ECO:0007669"/>
    <property type="project" value="UniProtKB-SubCell"/>
</dbReference>
<dbReference type="AlphaFoldDB" id="A0A521AAZ4"/>
<dbReference type="CDD" id="cd01898">
    <property type="entry name" value="Obg"/>
    <property type="match status" value="1"/>
</dbReference>
<dbReference type="PROSITE" id="PS00905">
    <property type="entry name" value="GTP1_OBG"/>
    <property type="match status" value="1"/>
</dbReference>
<evidence type="ECO:0000256" key="4">
    <source>
        <dbReference type="ARBA" id="ARBA00022741"/>
    </source>
</evidence>
<dbReference type="Proteomes" id="UP000315971">
    <property type="component" value="Unassembled WGS sequence"/>
</dbReference>
<dbReference type="PANTHER" id="PTHR11702">
    <property type="entry name" value="DEVELOPMENTALLY REGULATED GTP-BINDING PROTEIN-RELATED"/>
    <property type="match status" value="1"/>
</dbReference>
<keyword evidence="3 8" id="KW-0479">Metal-binding</keyword>
<proteinExistence type="inferred from homology"/>
<evidence type="ECO:0000256" key="5">
    <source>
        <dbReference type="ARBA" id="ARBA00022801"/>
    </source>
</evidence>
<evidence type="ECO:0000256" key="2">
    <source>
        <dbReference type="ARBA" id="ARBA00022490"/>
    </source>
</evidence>
<evidence type="ECO:0000256" key="6">
    <source>
        <dbReference type="ARBA" id="ARBA00022842"/>
    </source>
</evidence>
<evidence type="ECO:0000313" key="12">
    <source>
        <dbReference type="EMBL" id="SMO31967.1"/>
    </source>
</evidence>
<dbReference type="InterPro" id="IPR006074">
    <property type="entry name" value="GTP1-OBG_CS"/>
</dbReference>
<evidence type="ECO:0000256" key="9">
    <source>
        <dbReference type="SAM" id="MobiDB-lite"/>
    </source>
</evidence>
<dbReference type="EMBL" id="FXSZ01000001">
    <property type="protein sequence ID" value="SMO31967.1"/>
    <property type="molecule type" value="Genomic_DNA"/>
</dbReference>
<dbReference type="OrthoDB" id="9807318at2"/>
<gene>
    <name evidence="8" type="primary">obg</name>
    <name evidence="12" type="ORF">SAMN06265350_10125</name>
</gene>
<dbReference type="Pfam" id="PF01018">
    <property type="entry name" value="GTP1_OBG"/>
    <property type="match status" value="1"/>
</dbReference>
<name>A0A521AAZ4_9SPHI</name>
<dbReference type="GO" id="GO:0042254">
    <property type="term" value="P:ribosome biogenesis"/>
    <property type="evidence" value="ECO:0007669"/>
    <property type="project" value="UniProtKB-UniRule"/>
</dbReference>
<dbReference type="GO" id="GO:0005525">
    <property type="term" value="F:GTP binding"/>
    <property type="evidence" value="ECO:0007669"/>
    <property type="project" value="UniProtKB-UniRule"/>
</dbReference>
<evidence type="ECO:0000259" key="11">
    <source>
        <dbReference type="PROSITE" id="PS51883"/>
    </source>
</evidence>
<dbReference type="InterPro" id="IPR031167">
    <property type="entry name" value="G_OBG"/>
</dbReference>
<evidence type="ECO:0000256" key="1">
    <source>
        <dbReference type="ARBA" id="ARBA00007699"/>
    </source>
</evidence>
<comment type="subcellular location">
    <subcellularLocation>
        <location evidence="8">Cytoplasm</location>
    </subcellularLocation>
</comment>
<feature type="binding site" evidence="8">
    <location>
        <begin position="170"/>
        <end position="177"/>
    </location>
    <ligand>
        <name>GTP</name>
        <dbReference type="ChEBI" id="CHEBI:37565"/>
    </ligand>
</feature>
<dbReference type="HAMAP" id="MF_01454">
    <property type="entry name" value="GTPase_Obg"/>
    <property type="match status" value="1"/>
</dbReference>
<feature type="compositionally biased region" description="Basic residues" evidence="9">
    <location>
        <begin position="23"/>
        <end position="34"/>
    </location>
</feature>
<feature type="binding site" evidence="8">
    <location>
        <begin position="284"/>
        <end position="287"/>
    </location>
    <ligand>
        <name>GTP</name>
        <dbReference type="ChEBI" id="CHEBI:37565"/>
    </ligand>
</feature>
<feature type="binding site" evidence="8">
    <location>
        <position position="177"/>
    </location>
    <ligand>
        <name>Mg(2+)</name>
        <dbReference type="ChEBI" id="CHEBI:18420"/>
    </ligand>
</feature>
<feature type="binding site" evidence="8">
    <location>
        <begin position="195"/>
        <end position="199"/>
    </location>
    <ligand>
        <name>GTP</name>
        <dbReference type="ChEBI" id="CHEBI:37565"/>
    </ligand>
</feature>
<dbReference type="InterPro" id="IPR036726">
    <property type="entry name" value="GTP1_OBG_dom_sf"/>
</dbReference>
<dbReference type="Gene3D" id="3.40.50.300">
    <property type="entry name" value="P-loop containing nucleotide triphosphate hydrolases"/>
    <property type="match status" value="1"/>
</dbReference>
<dbReference type="GO" id="GO:0043022">
    <property type="term" value="F:ribosome binding"/>
    <property type="evidence" value="ECO:0007669"/>
    <property type="project" value="UniProtKB-ARBA"/>
</dbReference>
<comment type="function">
    <text evidence="8">An essential GTPase which binds GTP, GDP and possibly (p)ppGpp with moderate affinity, with high nucleotide exchange rates and a fairly low GTP hydrolysis rate. Plays a role in control of the cell cycle, stress response, ribosome biogenesis and in those bacteria that undergo differentiation, in morphogenesis control.</text>
</comment>
<keyword evidence="5 8" id="KW-0378">Hydrolase</keyword>
<accession>A0A521AAZ4</accession>
<dbReference type="InterPro" id="IPR006169">
    <property type="entry name" value="GTP1_OBG_dom"/>
</dbReference>
<keyword evidence="7 8" id="KW-0342">GTP-binding</keyword>
<organism evidence="12 13">
    <name type="scientific">Solitalea koreensis</name>
    <dbReference type="NCBI Taxonomy" id="543615"/>
    <lineage>
        <taxon>Bacteria</taxon>
        <taxon>Pseudomonadati</taxon>
        <taxon>Bacteroidota</taxon>
        <taxon>Sphingobacteriia</taxon>
        <taxon>Sphingobacteriales</taxon>
        <taxon>Sphingobacteriaceae</taxon>
        <taxon>Solitalea</taxon>
    </lineage>
</organism>
<dbReference type="InterPro" id="IPR006073">
    <property type="entry name" value="GTP-bd"/>
</dbReference>
<dbReference type="Pfam" id="PF01926">
    <property type="entry name" value="MMR_HSR1"/>
    <property type="match status" value="1"/>
</dbReference>
<dbReference type="RefSeq" id="WP_142600436.1">
    <property type="nucleotide sequence ID" value="NZ_FXSZ01000001.1"/>
</dbReference>
<dbReference type="PIRSF" id="PIRSF002401">
    <property type="entry name" value="GTP_bd_Obg/CgtA"/>
    <property type="match status" value="1"/>
</dbReference>
<dbReference type="PRINTS" id="PR00326">
    <property type="entry name" value="GTP1OBG"/>
</dbReference>
<evidence type="ECO:0000256" key="3">
    <source>
        <dbReference type="ARBA" id="ARBA00022723"/>
    </source>
</evidence>
<dbReference type="NCBIfam" id="TIGR02729">
    <property type="entry name" value="Obg_CgtA"/>
    <property type="match status" value="1"/>
</dbReference>
<dbReference type="InterPro" id="IPR014100">
    <property type="entry name" value="GTP-bd_Obg/CgtA"/>
</dbReference>
<feature type="binding site" evidence="8">
    <location>
        <begin position="310"/>
        <end position="312"/>
    </location>
    <ligand>
        <name>GTP</name>
        <dbReference type="ChEBI" id="CHEBI:37565"/>
    </ligand>
</feature>
<protein>
    <recommendedName>
        <fullName evidence="8">GTPase Obg</fullName>
        <ecNumber evidence="8">3.6.5.-</ecNumber>
    </recommendedName>
    <alternativeName>
        <fullName evidence="8">GTP-binding protein Obg</fullName>
    </alternativeName>
</protein>
<dbReference type="InterPro" id="IPR027417">
    <property type="entry name" value="P-loop_NTPase"/>
</dbReference>
<dbReference type="PANTHER" id="PTHR11702:SF31">
    <property type="entry name" value="MITOCHONDRIAL RIBOSOME-ASSOCIATED GTPASE 2"/>
    <property type="match status" value="1"/>
</dbReference>
<feature type="domain" description="OBG-type G" evidence="10">
    <location>
        <begin position="164"/>
        <end position="329"/>
    </location>
</feature>
<dbReference type="NCBIfam" id="NF008956">
    <property type="entry name" value="PRK12299.1"/>
    <property type="match status" value="1"/>
</dbReference>
<feature type="region of interest" description="Disordered" evidence="9">
    <location>
        <begin position="19"/>
        <end position="48"/>
    </location>
</feature>
<dbReference type="EC" id="3.6.5.-" evidence="8"/>
<evidence type="ECO:0000256" key="8">
    <source>
        <dbReference type="HAMAP-Rule" id="MF_01454"/>
    </source>
</evidence>